<comment type="catalytic activity">
    <reaction evidence="11">
        <text>(2R)-3-phosphoglycerate + NAD(+) = 3-phosphooxypyruvate + NADH + H(+)</text>
        <dbReference type="Rhea" id="RHEA:12641"/>
        <dbReference type="ChEBI" id="CHEBI:15378"/>
        <dbReference type="ChEBI" id="CHEBI:18110"/>
        <dbReference type="ChEBI" id="CHEBI:57540"/>
        <dbReference type="ChEBI" id="CHEBI:57945"/>
        <dbReference type="ChEBI" id="CHEBI:58272"/>
        <dbReference type="EC" id="1.1.1.95"/>
    </reaction>
</comment>
<accession>A0A2K9E4R1</accession>
<dbReference type="PROSITE" id="PS00671">
    <property type="entry name" value="D_2_HYDROXYACID_DH_3"/>
    <property type="match status" value="1"/>
</dbReference>
<evidence type="ECO:0000256" key="12">
    <source>
        <dbReference type="RuleBase" id="RU003719"/>
    </source>
</evidence>
<dbReference type="Pfam" id="PF00389">
    <property type="entry name" value="2-Hacid_dh"/>
    <property type="match status" value="1"/>
</dbReference>
<dbReference type="AlphaFoldDB" id="A0A2K9E4R1"/>
<dbReference type="KEGG" id="hsc:HVS_02505"/>
<dbReference type="EC" id="1.1.1.95" evidence="5"/>
<evidence type="ECO:0000256" key="3">
    <source>
        <dbReference type="ARBA" id="ARBA00005854"/>
    </source>
</evidence>
<comment type="function">
    <text evidence="1">Catalyzes the reversible oxidation of 3-phospho-D-glycerate to 3-phosphonooxypyruvate, the first step of the phosphorylated L-serine biosynthesis pathway. Also catalyzes the reversible oxidation of 2-hydroxyglutarate to 2-oxoglutarate.</text>
</comment>
<dbReference type="UniPathway" id="UPA00135">
    <property type="reaction ID" value="UER00196"/>
</dbReference>
<keyword evidence="8" id="KW-0520">NAD</keyword>
<dbReference type="GO" id="GO:0004617">
    <property type="term" value="F:phosphoglycerate dehydrogenase activity"/>
    <property type="evidence" value="ECO:0007669"/>
    <property type="project" value="UniProtKB-EC"/>
</dbReference>
<evidence type="ECO:0000256" key="5">
    <source>
        <dbReference type="ARBA" id="ARBA00013143"/>
    </source>
</evidence>
<dbReference type="PANTHER" id="PTHR42938:SF47">
    <property type="entry name" value="HYDROXYPYRUVATE REDUCTASE"/>
    <property type="match status" value="1"/>
</dbReference>
<evidence type="ECO:0000313" key="15">
    <source>
        <dbReference type="Proteomes" id="UP000233534"/>
    </source>
</evidence>
<dbReference type="SUPFAM" id="SSF52283">
    <property type="entry name" value="Formate/glycerate dehydrogenase catalytic domain-like"/>
    <property type="match status" value="1"/>
</dbReference>
<evidence type="ECO:0000256" key="6">
    <source>
        <dbReference type="ARBA" id="ARBA00021582"/>
    </source>
</evidence>
<dbReference type="InterPro" id="IPR006140">
    <property type="entry name" value="D-isomer_DH_NAD-bd"/>
</dbReference>
<dbReference type="InterPro" id="IPR002912">
    <property type="entry name" value="ACT_dom"/>
</dbReference>
<feature type="domain" description="ACT" evidence="13">
    <location>
        <begin position="319"/>
        <end position="391"/>
    </location>
</feature>
<comment type="pathway">
    <text evidence="2">Amino-acid biosynthesis; L-serine biosynthesis; L-serine from 3-phospho-D-glycerate: step 1/3.</text>
</comment>
<dbReference type="CDD" id="cd12174">
    <property type="entry name" value="PGDH_like_3"/>
    <property type="match status" value="1"/>
</dbReference>
<proteinExistence type="inferred from homology"/>
<dbReference type="RefSeq" id="WP_101298883.1">
    <property type="nucleotide sequence ID" value="NZ_CP025197.1"/>
</dbReference>
<evidence type="ECO:0000313" key="14">
    <source>
        <dbReference type="EMBL" id="AUG56456.1"/>
    </source>
</evidence>
<dbReference type="EMBL" id="CP025197">
    <property type="protein sequence ID" value="AUG56456.1"/>
    <property type="molecule type" value="Genomic_DNA"/>
</dbReference>
<dbReference type="PROSITE" id="PS00065">
    <property type="entry name" value="D_2_HYDROXYACID_DH_1"/>
    <property type="match status" value="1"/>
</dbReference>
<dbReference type="PANTHER" id="PTHR42938">
    <property type="entry name" value="FORMATE DEHYDROGENASE 1"/>
    <property type="match status" value="1"/>
</dbReference>
<evidence type="ECO:0000259" key="13">
    <source>
        <dbReference type="PROSITE" id="PS51671"/>
    </source>
</evidence>
<dbReference type="Proteomes" id="UP000233534">
    <property type="component" value="Chromosome"/>
</dbReference>
<evidence type="ECO:0000256" key="10">
    <source>
        <dbReference type="ARBA" id="ARBA00048126"/>
    </source>
</evidence>
<keyword evidence="7 12" id="KW-0560">Oxidoreductase</keyword>
<dbReference type="InterPro" id="IPR036291">
    <property type="entry name" value="NAD(P)-bd_dom_sf"/>
</dbReference>
<evidence type="ECO:0000256" key="1">
    <source>
        <dbReference type="ARBA" id="ARBA00003800"/>
    </source>
</evidence>
<dbReference type="Gene3D" id="3.30.70.260">
    <property type="match status" value="1"/>
</dbReference>
<dbReference type="InterPro" id="IPR029753">
    <property type="entry name" value="D-isomer_DH_CS"/>
</dbReference>
<evidence type="ECO:0000256" key="8">
    <source>
        <dbReference type="ARBA" id="ARBA00023027"/>
    </source>
</evidence>
<dbReference type="SUPFAM" id="SSF55021">
    <property type="entry name" value="ACT-like"/>
    <property type="match status" value="1"/>
</dbReference>
<dbReference type="PROSITE" id="PS51671">
    <property type="entry name" value="ACT"/>
    <property type="match status" value="1"/>
</dbReference>
<dbReference type="Pfam" id="PF02826">
    <property type="entry name" value="2-Hacid_dh_C"/>
    <property type="match status" value="1"/>
</dbReference>
<dbReference type="InterPro" id="IPR006139">
    <property type="entry name" value="D-isomer_2_OHA_DH_cat_dom"/>
</dbReference>
<evidence type="ECO:0000256" key="2">
    <source>
        <dbReference type="ARBA" id="ARBA00005216"/>
    </source>
</evidence>
<comment type="similarity">
    <text evidence="3 12">Belongs to the D-isomer specific 2-hydroxyacid dehydrogenase family.</text>
</comment>
<dbReference type="GO" id="GO:0051287">
    <property type="term" value="F:NAD binding"/>
    <property type="evidence" value="ECO:0007669"/>
    <property type="project" value="InterPro"/>
</dbReference>
<keyword evidence="15" id="KW-1185">Reference proteome</keyword>
<sequence length="396" mass="42676">MFTIQTLDKISAKGLELFPRDQYEIATEISNPDAIILRSTKIHDMELPPKLKAIARAGAGVNNIPIDKCTKKGIVVFNTPGANANAVKELVLAALLLASRKIHDGISWAQSLKGNGDQVPALVEKGKSQFKGPEIKGKTLGVIGLGAIGVMVANDALALGMNVIGYDPFISINSAWELSSNVAKASSLDHLLSVSDYITIHVPFNENTNGMINKNTLKIMKKGVRILNFARGGLVDNKDILEAIENGKVACYVTDFPEEELLGNERIIAIPHLGASTPESEENCALMAASQLREFLEKGNVRNSVNYANCELPFSGDTRIISAHDNIPNMLGQITTILAQNNYNIADMISKNKDKTGYTIVDVNGKVSPDIIEKIKAVSGINMVNVIDISNGKNSD</sequence>
<evidence type="ECO:0000256" key="11">
    <source>
        <dbReference type="ARBA" id="ARBA00048731"/>
    </source>
</evidence>
<protein>
    <recommendedName>
        <fullName evidence="6">D-3-phosphoglycerate dehydrogenase</fullName>
        <ecNumber evidence="4">1.1.1.399</ecNumber>
        <ecNumber evidence="5">1.1.1.95</ecNumber>
    </recommendedName>
    <alternativeName>
        <fullName evidence="9">2-oxoglutarate reductase</fullName>
    </alternativeName>
</protein>
<organism evidence="14 15">
    <name type="scientific">Acetivibrio saccincola</name>
    <dbReference type="NCBI Taxonomy" id="1677857"/>
    <lineage>
        <taxon>Bacteria</taxon>
        <taxon>Bacillati</taxon>
        <taxon>Bacillota</taxon>
        <taxon>Clostridia</taxon>
        <taxon>Eubacteriales</taxon>
        <taxon>Oscillospiraceae</taxon>
        <taxon>Acetivibrio</taxon>
    </lineage>
</organism>
<dbReference type="Gene3D" id="3.40.50.720">
    <property type="entry name" value="NAD(P)-binding Rossmann-like Domain"/>
    <property type="match status" value="2"/>
</dbReference>
<dbReference type="InterPro" id="IPR029752">
    <property type="entry name" value="D-isomer_DH_CS1"/>
</dbReference>
<evidence type="ECO:0000256" key="9">
    <source>
        <dbReference type="ARBA" id="ARBA00030455"/>
    </source>
</evidence>
<gene>
    <name evidence="14" type="primary">serA</name>
    <name evidence="14" type="ORF">HVS_02505</name>
</gene>
<dbReference type="InterPro" id="IPR045865">
    <property type="entry name" value="ACT-like_dom_sf"/>
</dbReference>
<evidence type="ECO:0000256" key="4">
    <source>
        <dbReference type="ARBA" id="ARBA00013001"/>
    </source>
</evidence>
<dbReference type="SUPFAM" id="SSF51735">
    <property type="entry name" value="NAD(P)-binding Rossmann-fold domains"/>
    <property type="match status" value="1"/>
</dbReference>
<reference evidence="14 15" key="1">
    <citation type="submission" date="2017-12" db="EMBL/GenBank/DDBJ databases">
        <title>Complete genome sequence of Herbivorax saccincola GGR1, a novel Cellulosome-producing hydrolytic bacterium in a thermophilic biogas plant, established by Illumina and Nanopore MinION sequencing.</title>
        <authorList>
            <person name="Pechtl A."/>
            <person name="Ruckert C."/>
            <person name="Koeck D.E."/>
            <person name="Maus I."/>
            <person name="Winkler A."/>
            <person name="Kalinowski J."/>
            <person name="Puhler A."/>
            <person name="Schwarz W.W."/>
            <person name="Zverlov V.V."/>
            <person name="Schluter A."/>
            <person name="Liebl W."/>
        </authorList>
    </citation>
    <scope>NUCLEOTIDE SEQUENCE [LARGE SCALE GENOMIC DNA]</scope>
    <source>
        <strain evidence="15">SR1</strain>
    </source>
</reference>
<comment type="catalytic activity">
    <reaction evidence="10">
        <text>(R)-2-hydroxyglutarate + NAD(+) = 2-oxoglutarate + NADH + H(+)</text>
        <dbReference type="Rhea" id="RHEA:49612"/>
        <dbReference type="ChEBI" id="CHEBI:15378"/>
        <dbReference type="ChEBI" id="CHEBI:15801"/>
        <dbReference type="ChEBI" id="CHEBI:16810"/>
        <dbReference type="ChEBI" id="CHEBI:57540"/>
        <dbReference type="ChEBI" id="CHEBI:57945"/>
        <dbReference type="EC" id="1.1.1.399"/>
    </reaction>
</comment>
<dbReference type="EC" id="1.1.1.399" evidence="4"/>
<evidence type="ECO:0000256" key="7">
    <source>
        <dbReference type="ARBA" id="ARBA00023002"/>
    </source>
</evidence>
<name>A0A2K9E4R1_9FIRM</name>